<dbReference type="RefSeq" id="WP_338209503.1">
    <property type="nucleotide sequence ID" value="NZ_JAYMFF010000007.1"/>
</dbReference>
<feature type="transmembrane region" description="Helical" evidence="2">
    <location>
        <begin position="15"/>
        <end position="38"/>
    </location>
</feature>
<keyword evidence="4" id="KW-1185">Reference proteome</keyword>
<accession>A0ABU6IGW6</accession>
<proteinExistence type="predicted"/>
<keyword evidence="2" id="KW-0812">Transmembrane</keyword>
<keyword evidence="2" id="KW-0472">Membrane</keyword>
<reference evidence="3 4" key="1">
    <citation type="submission" date="2024-01" db="EMBL/GenBank/DDBJ databases">
        <title>novel species in genus Adlercreutzia.</title>
        <authorList>
            <person name="Liu X."/>
        </authorList>
    </citation>
    <scope>NUCLEOTIDE SEQUENCE [LARGE SCALE GENOMIC DNA]</scope>
    <source>
        <strain evidence="3 4">R7</strain>
    </source>
</reference>
<evidence type="ECO:0000256" key="2">
    <source>
        <dbReference type="SAM" id="Phobius"/>
    </source>
</evidence>
<name>A0ABU6IGW6_9ACTN</name>
<feature type="region of interest" description="Disordered" evidence="1">
    <location>
        <begin position="439"/>
        <end position="464"/>
    </location>
</feature>
<gene>
    <name evidence="3" type="ORF">VIN30_04120</name>
</gene>
<comment type="caution">
    <text evidence="3">The sequence shown here is derived from an EMBL/GenBank/DDBJ whole genome shotgun (WGS) entry which is preliminary data.</text>
</comment>
<evidence type="ECO:0000256" key="1">
    <source>
        <dbReference type="SAM" id="MobiDB-lite"/>
    </source>
</evidence>
<evidence type="ECO:0000313" key="3">
    <source>
        <dbReference type="EMBL" id="MEC4175626.1"/>
    </source>
</evidence>
<keyword evidence="2" id="KW-1133">Transmembrane helix</keyword>
<dbReference type="EMBL" id="JAYMFF010000007">
    <property type="protein sequence ID" value="MEC4175626.1"/>
    <property type="molecule type" value="Genomic_DNA"/>
</dbReference>
<dbReference type="Proteomes" id="UP001349994">
    <property type="component" value="Unassembled WGS sequence"/>
</dbReference>
<organism evidence="3 4">
    <name type="scientific">Adlercreutzia wanghongyangiae</name>
    <dbReference type="NCBI Taxonomy" id="3111451"/>
    <lineage>
        <taxon>Bacteria</taxon>
        <taxon>Bacillati</taxon>
        <taxon>Actinomycetota</taxon>
        <taxon>Coriobacteriia</taxon>
        <taxon>Eggerthellales</taxon>
        <taxon>Eggerthellaceae</taxon>
        <taxon>Adlercreutzia</taxon>
    </lineage>
</organism>
<protein>
    <recommendedName>
        <fullName evidence="5">DUF1080 domain-containing protein</fullName>
    </recommendedName>
</protein>
<evidence type="ECO:0000313" key="4">
    <source>
        <dbReference type="Proteomes" id="UP001349994"/>
    </source>
</evidence>
<sequence length="647" mass="68518">MAQSAHPAPQTRRRLIIALLVVTILAALLMVAAAVLIWKNGADDGVVLKDNVVIYEEGSSPFTILASDADSVTVSSLDGIVEGDVLAAGITSATPNGLLCWMGKPEVVGEGWRIPIRQASLVDAIEKCDVKVRVAVDEAGNYRINQLKDRSGNPLIEQAFADDGWFSFEGELGCPLFEKKAGSLSAEAWQYLEIAVSVNWDQLTFRLTDTISLEISIDGVELDSTELFNRVLRPFEFNIGPLPVVVAPSISAEASLSGNAHGLGCSVETGWGSEVSTSSSEKGELQLAGKIEKCVGFEYTTGGGPRAINEDRSLFPRPIFNLADESFGADVEGEVSVSFKALLYGVSGVELSTGLAVQISAELTALPTVPSPDGAVELPGISKKFAGTLSQKVTLPISGSLVMEDLNVLGWDLVAGFDLELFDSGDAITLLDETQSFDIPSAVDGEGESGSLEKDSASSSHRNVGSGRVVCTTKFPGDAPQLSFVHPADWKCSSLIGSETSPWGPQSAVIDVSSPEEAGGIPLAVQLEYLDWYGGDMWICVDRERTARLVKVADAALAPPGESAGSYVVAEAIYPKDASDPDNLTSEMVLVPVSYLQQSPLSTIQDTNCVAFDFLGRAVCFSADIEGLSNEQRQELASILGSLQVAE</sequence>
<evidence type="ECO:0008006" key="5">
    <source>
        <dbReference type="Google" id="ProtNLM"/>
    </source>
</evidence>